<evidence type="ECO:0000256" key="4">
    <source>
        <dbReference type="ARBA" id="ARBA00023239"/>
    </source>
</evidence>
<proteinExistence type="predicted"/>
<dbReference type="Pfam" id="PF02784">
    <property type="entry name" value="Orn_Arg_deC_N"/>
    <property type="match status" value="1"/>
</dbReference>
<comment type="cofactor">
    <cofactor evidence="1 5">
        <name>pyridoxal 5'-phosphate</name>
        <dbReference type="ChEBI" id="CHEBI:597326"/>
    </cofactor>
</comment>
<dbReference type="PANTHER" id="PTHR43727">
    <property type="entry name" value="DIAMINOPIMELATE DECARBOXYLASE"/>
    <property type="match status" value="1"/>
</dbReference>
<dbReference type="PRINTS" id="PR01179">
    <property type="entry name" value="ODADCRBXLASE"/>
</dbReference>
<dbReference type="InterPro" id="IPR029066">
    <property type="entry name" value="PLP-binding_barrel"/>
</dbReference>
<dbReference type="GO" id="GO:0009089">
    <property type="term" value="P:lysine biosynthetic process via diaminopimelate"/>
    <property type="evidence" value="ECO:0007669"/>
    <property type="project" value="InterPro"/>
</dbReference>
<keyword evidence="4" id="KW-0456">Lyase</keyword>
<evidence type="ECO:0000313" key="7">
    <source>
        <dbReference type="EMBL" id="UZF88694.1"/>
    </source>
</evidence>
<dbReference type="Gene3D" id="2.40.37.10">
    <property type="entry name" value="Lyase, Ornithine Decarboxylase, Chain A, domain 1"/>
    <property type="match status" value="1"/>
</dbReference>
<evidence type="ECO:0000256" key="2">
    <source>
        <dbReference type="ARBA" id="ARBA00022793"/>
    </source>
</evidence>
<dbReference type="InterPro" id="IPR022644">
    <property type="entry name" value="De-COase2_N"/>
</dbReference>
<dbReference type="InterPro" id="IPR002986">
    <property type="entry name" value="DAP_deCOOHase_LysA"/>
</dbReference>
<dbReference type="InterPro" id="IPR000183">
    <property type="entry name" value="Orn/DAP/Arg_de-COase"/>
</dbReference>
<evidence type="ECO:0000256" key="5">
    <source>
        <dbReference type="PIRSR" id="PIRSR600183-50"/>
    </source>
</evidence>
<dbReference type="AlphaFoldDB" id="A0A9E8CQX5"/>
<evidence type="ECO:0000256" key="3">
    <source>
        <dbReference type="ARBA" id="ARBA00022898"/>
    </source>
</evidence>
<evidence type="ECO:0000259" key="6">
    <source>
        <dbReference type="Pfam" id="PF02784"/>
    </source>
</evidence>
<dbReference type="PRINTS" id="PR01181">
    <property type="entry name" value="DAPDCRBXLASE"/>
</dbReference>
<organism evidence="7">
    <name type="scientific">Bosea sp. NBC_00436</name>
    <dbReference type="NCBI Taxonomy" id="2969620"/>
    <lineage>
        <taxon>Bacteria</taxon>
        <taxon>Pseudomonadati</taxon>
        <taxon>Pseudomonadota</taxon>
        <taxon>Alphaproteobacteria</taxon>
        <taxon>Hyphomicrobiales</taxon>
        <taxon>Boseaceae</taxon>
        <taxon>Bosea</taxon>
    </lineage>
</organism>
<feature type="modified residue" description="N6-(pyridoxal phosphate)lysine" evidence="5">
    <location>
        <position position="98"/>
    </location>
</feature>
<dbReference type="SUPFAM" id="SSF51419">
    <property type="entry name" value="PLP-binding barrel"/>
    <property type="match status" value="1"/>
</dbReference>
<dbReference type="Gene3D" id="3.20.20.10">
    <property type="entry name" value="Alanine racemase"/>
    <property type="match status" value="1"/>
</dbReference>
<feature type="domain" description="Orn/DAP/Arg decarboxylase 2 N-terminal" evidence="6">
    <location>
        <begin position="75"/>
        <end position="336"/>
    </location>
</feature>
<dbReference type="PANTHER" id="PTHR43727:SF2">
    <property type="entry name" value="GROUP IV DECARBOXYLASE"/>
    <property type="match status" value="1"/>
</dbReference>
<dbReference type="GO" id="GO:0008836">
    <property type="term" value="F:diaminopimelate decarboxylase activity"/>
    <property type="evidence" value="ECO:0007669"/>
    <property type="project" value="InterPro"/>
</dbReference>
<evidence type="ECO:0000256" key="1">
    <source>
        <dbReference type="ARBA" id="ARBA00001933"/>
    </source>
</evidence>
<reference evidence="7" key="1">
    <citation type="submission" date="2022-08" db="EMBL/GenBank/DDBJ databases">
        <title>Complete Genome Sequences of 2 Bosea sp. soil isolates.</title>
        <authorList>
            <person name="Alvarez Arevalo M."/>
            <person name="Sterndorff E.B."/>
            <person name="Faurdal D."/>
            <person name="Joergensen T.S."/>
            <person name="Weber T."/>
        </authorList>
    </citation>
    <scope>NUCLEOTIDE SEQUENCE</scope>
    <source>
        <strain evidence="7">NBC_00436</strain>
    </source>
</reference>
<protein>
    <recommendedName>
        <fullName evidence="6">Orn/DAP/Arg decarboxylase 2 N-terminal domain-containing protein</fullName>
    </recommendedName>
</protein>
<dbReference type="EMBL" id="CP102774">
    <property type="protein sequence ID" value="UZF88694.1"/>
    <property type="molecule type" value="Genomic_DNA"/>
</dbReference>
<gene>
    <name evidence="7" type="ORF">NWE54_07855</name>
</gene>
<keyword evidence="2" id="KW-0210">Decarboxylase</keyword>
<sequence>MTAFPASPPDAACSANPETGAATGAALLAAIAIPTDSFSVGADGVLAIAGHDVRDLLERFGSPLYVTVEDTIRCNYRALHDAFANRWAGGIDVFYALKTNSLLAIRAILHQEGAGGECLGPIELKATLAGGADPERIVVNGSDKQEADLLEAARLGAVINIDGEDEIGWLDRPGLSERPVRVNLRLKLLAEAFDDFDPQFFKTGSSVRESLRRAKWGYGLEAATALVRRILASPHLELIGYSSHVGRFSNLPQAYAVGASELVKTALAIEAETGFWPRVVNLGGGWSRQREPESRKPDMNPHSIDDYATVVTAALAEAMGERPKPRLWLEPGRYLVGNAVTLLTRVGAIKRDVGHSWVHVDTSSNQLMRTETSQARHMILPATRMHAPLTEKADVVGPTCIPSLLGAGRPLPVLERGDILAILDAGMYAEALANQFNGMPRPANVLLSASGAAVIRQRESFEDMYALQRIPAHLKQPREAGHE</sequence>
<dbReference type="InterPro" id="IPR009006">
    <property type="entry name" value="Ala_racemase/Decarboxylase_C"/>
</dbReference>
<name>A0A9E8CQX5_9HYPH</name>
<dbReference type="SUPFAM" id="SSF50621">
    <property type="entry name" value="Alanine racemase C-terminal domain-like"/>
    <property type="match status" value="1"/>
</dbReference>
<accession>A0A9E8CQX5</accession>
<keyword evidence="3 5" id="KW-0663">Pyridoxal phosphate</keyword>
<feature type="active site" description="Proton donor" evidence="5">
    <location>
        <position position="400"/>
    </location>
</feature>